<dbReference type="Gene3D" id="1.10.10.1150">
    <property type="entry name" value="Coenzyme PQQ synthesis protein D (PqqD)"/>
    <property type="match status" value="1"/>
</dbReference>
<dbReference type="Proteomes" id="UP001240236">
    <property type="component" value="Unassembled WGS sequence"/>
</dbReference>
<proteinExistence type="predicted"/>
<accession>A0AAE3VXH2</accession>
<dbReference type="NCBIfam" id="NF033530">
    <property type="entry name" value="lasso_PqqD_Strm"/>
    <property type="match status" value="1"/>
</dbReference>
<organism evidence="1 2">
    <name type="scientific">Catenuloplanes indicus</name>
    <dbReference type="NCBI Taxonomy" id="137267"/>
    <lineage>
        <taxon>Bacteria</taxon>
        <taxon>Bacillati</taxon>
        <taxon>Actinomycetota</taxon>
        <taxon>Actinomycetes</taxon>
        <taxon>Micromonosporales</taxon>
        <taxon>Micromonosporaceae</taxon>
        <taxon>Catenuloplanes</taxon>
    </lineage>
</organism>
<dbReference type="AlphaFoldDB" id="A0AAE3VXH2"/>
<dbReference type="Pfam" id="PF05402">
    <property type="entry name" value="PqqD"/>
    <property type="match status" value="1"/>
</dbReference>
<comment type="caution">
    <text evidence="1">The sequence shown here is derived from an EMBL/GenBank/DDBJ whole genome shotgun (WGS) entry which is preliminary data.</text>
</comment>
<dbReference type="InterPro" id="IPR041881">
    <property type="entry name" value="PqqD_sf"/>
</dbReference>
<evidence type="ECO:0008006" key="3">
    <source>
        <dbReference type="Google" id="ProtNLM"/>
    </source>
</evidence>
<reference evidence="1 2" key="1">
    <citation type="submission" date="2023-07" db="EMBL/GenBank/DDBJ databases">
        <title>Sequencing the genomes of 1000 actinobacteria strains.</title>
        <authorList>
            <person name="Klenk H.-P."/>
        </authorList>
    </citation>
    <scope>NUCLEOTIDE SEQUENCE [LARGE SCALE GENOMIC DNA]</scope>
    <source>
        <strain evidence="1 2">DSM 44709</strain>
    </source>
</reference>
<gene>
    <name evidence="1" type="ORF">J2S42_001494</name>
</gene>
<dbReference type="EMBL" id="JAUSUZ010000001">
    <property type="protein sequence ID" value="MDQ0364825.1"/>
    <property type="molecule type" value="Genomic_DNA"/>
</dbReference>
<evidence type="ECO:0000313" key="2">
    <source>
        <dbReference type="Proteomes" id="UP001240236"/>
    </source>
</evidence>
<protein>
    <recommendedName>
        <fullName evidence="3">Lasso peptide biosynthesis PqqD family chaperone</fullName>
    </recommendedName>
</protein>
<keyword evidence="2" id="KW-1185">Reference proteome</keyword>
<evidence type="ECO:0000313" key="1">
    <source>
        <dbReference type="EMBL" id="MDQ0364825.1"/>
    </source>
</evidence>
<sequence>MTTTLRSGVLMTETDYGVVLLDERTGAYYTLNPTAALVVRTLDSGGDGAAAAAALVAQFGADPATASADVAELVGSLRTAGLLRR</sequence>
<dbReference type="RefSeq" id="WP_307236585.1">
    <property type="nucleotide sequence ID" value="NZ_JAUSUZ010000001.1"/>
</dbReference>
<dbReference type="InterPro" id="IPR008792">
    <property type="entry name" value="PQQD"/>
</dbReference>
<name>A0AAE3VXH2_9ACTN</name>